<dbReference type="Proteomes" id="UP000198406">
    <property type="component" value="Unassembled WGS sequence"/>
</dbReference>
<dbReference type="InParanoid" id="A0A1Z5KQD7"/>
<proteinExistence type="predicted"/>
<sequence length="422" mass="47193">MKNYCFWYGESKASDLEWLGTAIRLLKENEWNGQTTLFFDGRSWGERLREEAAIGLLQALQTNTSAKSLYLRRADLDVKAETALNHVFENNRHLERIVLRNIETTAGVLRIPEGMFQNSSLKELEVTKGFLGSASLAALSASLLSNSLNHVSLDNVVLDGCLDELANAIEKSKSLSHFSLKNMRLSQAGLKLLLEAIGKNQSIRSLSLESLNLGTSEIDMLATMFKMNSHLENVSLRRNVIDGKAAGVLFRDVSTFHQSLRSLLLSGNPLGDEGARAITTFLKSNTSLETLCLVDCRLGKVGCRRIAEGLKAMDGIRELYLDSNETKSSASQILDSLRKGNYSLTEISQRSLTPTYGRHTDVSRQTAIWQQIEMYLRWNKLGRKVLREEHLDFLLSNVLNRVNSDPDLIYSFLKESSAIISN</sequence>
<evidence type="ECO:0000313" key="2">
    <source>
        <dbReference type="Proteomes" id="UP000198406"/>
    </source>
</evidence>
<keyword evidence="2" id="KW-1185">Reference proteome</keyword>
<dbReference type="InterPro" id="IPR051279">
    <property type="entry name" value="PP1-Reg/Actin-Interact_Protein"/>
</dbReference>
<dbReference type="Pfam" id="PF13516">
    <property type="entry name" value="LRR_6"/>
    <property type="match status" value="1"/>
</dbReference>
<dbReference type="OrthoDB" id="42132at2759"/>
<dbReference type="InterPro" id="IPR001611">
    <property type="entry name" value="Leu-rich_rpt"/>
</dbReference>
<name>A0A1Z5KQD7_FISSO</name>
<evidence type="ECO:0000313" key="1">
    <source>
        <dbReference type="EMBL" id="GAX28516.1"/>
    </source>
</evidence>
<dbReference type="EMBL" id="BDSP01000276">
    <property type="protein sequence ID" value="GAX28516.1"/>
    <property type="molecule type" value="Genomic_DNA"/>
</dbReference>
<dbReference type="SMART" id="SM00368">
    <property type="entry name" value="LRR_RI"/>
    <property type="match status" value="5"/>
</dbReference>
<dbReference type="Gene3D" id="3.80.10.10">
    <property type="entry name" value="Ribonuclease Inhibitor"/>
    <property type="match status" value="3"/>
</dbReference>
<gene>
    <name evidence="1" type="ORF">FisN_12Hh119</name>
</gene>
<reference evidence="1 2" key="1">
    <citation type="journal article" date="2015" name="Plant Cell">
        <title>Oil accumulation by the oleaginous diatom Fistulifera solaris as revealed by the genome and transcriptome.</title>
        <authorList>
            <person name="Tanaka T."/>
            <person name="Maeda Y."/>
            <person name="Veluchamy A."/>
            <person name="Tanaka M."/>
            <person name="Abida H."/>
            <person name="Marechal E."/>
            <person name="Bowler C."/>
            <person name="Muto M."/>
            <person name="Sunaga Y."/>
            <person name="Tanaka M."/>
            <person name="Yoshino T."/>
            <person name="Taniguchi T."/>
            <person name="Fukuda Y."/>
            <person name="Nemoto M."/>
            <person name="Matsumoto M."/>
            <person name="Wong P.S."/>
            <person name="Aburatani S."/>
            <person name="Fujibuchi W."/>
        </authorList>
    </citation>
    <scope>NUCLEOTIDE SEQUENCE [LARGE SCALE GENOMIC DNA]</scope>
    <source>
        <strain evidence="1 2">JPCC DA0580</strain>
    </source>
</reference>
<organism evidence="1 2">
    <name type="scientific">Fistulifera solaris</name>
    <name type="common">Oleaginous diatom</name>
    <dbReference type="NCBI Taxonomy" id="1519565"/>
    <lineage>
        <taxon>Eukaryota</taxon>
        <taxon>Sar</taxon>
        <taxon>Stramenopiles</taxon>
        <taxon>Ochrophyta</taxon>
        <taxon>Bacillariophyta</taxon>
        <taxon>Bacillariophyceae</taxon>
        <taxon>Bacillariophycidae</taxon>
        <taxon>Naviculales</taxon>
        <taxon>Naviculaceae</taxon>
        <taxon>Fistulifera</taxon>
    </lineage>
</organism>
<dbReference type="AlphaFoldDB" id="A0A1Z5KQD7"/>
<accession>A0A1Z5KQD7</accession>
<dbReference type="SUPFAM" id="SSF52047">
    <property type="entry name" value="RNI-like"/>
    <property type="match status" value="1"/>
</dbReference>
<dbReference type="PANTHER" id="PTHR24112">
    <property type="entry name" value="LEUCINE-RICH REPEAT, ISOFORM F-RELATED"/>
    <property type="match status" value="1"/>
</dbReference>
<comment type="caution">
    <text evidence="1">The sequence shown here is derived from an EMBL/GenBank/DDBJ whole genome shotgun (WGS) entry which is preliminary data.</text>
</comment>
<protein>
    <submittedName>
        <fullName evidence="1">Uncharacterized protein</fullName>
    </submittedName>
</protein>
<dbReference type="InterPro" id="IPR032675">
    <property type="entry name" value="LRR_dom_sf"/>
</dbReference>